<dbReference type="RefSeq" id="WP_222992126.1">
    <property type="nucleotide sequence ID" value="NZ_JAINVV010000011.1"/>
</dbReference>
<name>A0ABS7PUZ3_9SPHN</name>
<dbReference type="PANTHER" id="PTHR38593">
    <property type="entry name" value="BLR2558 PROTEIN"/>
    <property type="match status" value="1"/>
</dbReference>
<feature type="coiled-coil region" evidence="1">
    <location>
        <begin position="25"/>
        <end position="52"/>
    </location>
</feature>
<evidence type="ECO:0000313" key="4">
    <source>
        <dbReference type="EMBL" id="MBY8825018.1"/>
    </source>
</evidence>
<reference evidence="4 5" key="1">
    <citation type="submission" date="2021-08" db="EMBL/GenBank/DDBJ databases">
        <authorList>
            <person name="Tuo L."/>
        </authorList>
    </citation>
    <scope>NUCLEOTIDE SEQUENCE [LARGE SCALE GENOMIC DNA]</scope>
    <source>
        <strain evidence="4 5">JCM 31229</strain>
    </source>
</reference>
<gene>
    <name evidence="4" type="ORF">K7G82_22130</name>
</gene>
<dbReference type="PROSITE" id="PS51257">
    <property type="entry name" value="PROKAR_LIPOPROTEIN"/>
    <property type="match status" value="1"/>
</dbReference>
<evidence type="ECO:0000259" key="3">
    <source>
        <dbReference type="Pfam" id="PF13628"/>
    </source>
</evidence>
<evidence type="ECO:0000313" key="5">
    <source>
        <dbReference type="Proteomes" id="UP000706039"/>
    </source>
</evidence>
<dbReference type="Gene3D" id="1.20.1260.10">
    <property type="match status" value="1"/>
</dbReference>
<dbReference type="EMBL" id="JAINVV010000011">
    <property type="protein sequence ID" value="MBY8825018.1"/>
    <property type="molecule type" value="Genomic_DNA"/>
</dbReference>
<dbReference type="Pfam" id="PF13628">
    <property type="entry name" value="DUF4142"/>
    <property type="match status" value="1"/>
</dbReference>
<dbReference type="InterPro" id="IPR025419">
    <property type="entry name" value="DUF4142"/>
</dbReference>
<feature type="signal peptide" evidence="2">
    <location>
        <begin position="1"/>
        <end position="18"/>
    </location>
</feature>
<keyword evidence="2" id="KW-0732">Signal</keyword>
<evidence type="ECO:0000256" key="2">
    <source>
        <dbReference type="SAM" id="SignalP"/>
    </source>
</evidence>
<keyword evidence="1" id="KW-0175">Coiled coil</keyword>
<evidence type="ECO:0000256" key="1">
    <source>
        <dbReference type="SAM" id="Coils"/>
    </source>
</evidence>
<protein>
    <submittedName>
        <fullName evidence="4">DUF4142 domain-containing protein</fullName>
    </submittedName>
</protein>
<feature type="chain" id="PRO_5046347923" evidence="2">
    <location>
        <begin position="19"/>
        <end position="205"/>
    </location>
</feature>
<accession>A0ABS7PUZ3</accession>
<dbReference type="PANTHER" id="PTHR38593:SF1">
    <property type="entry name" value="BLR2558 PROTEIN"/>
    <property type="match status" value="1"/>
</dbReference>
<feature type="domain" description="DUF4142" evidence="3">
    <location>
        <begin position="63"/>
        <end position="199"/>
    </location>
</feature>
<comment type="caution">
    <text evidence="4">The sequence shown here is derived from an EMBL/GenBank/DDBJ whole genome shotgun (WGS) entry which is preliminary data.</text>
</comment>
<sequence>MNRIHPLMATLLAGTVLAACGDAGERRAENAADALENKVEAYEDRIENAADNAAIAVIPTPAPQDFVNRAARGDAFEIAAARLAAKNAASAEVKAFAQAMIKAHTESTAKLKAAAAKASPAIVADATLSRDQNEDLAELGRKTGAAFDEDYMDGQVDAHEDALKLMRNFAADGADAGLKTAAGEIAPVVEGHLKMARDLEAKVDR</sequence>
<dbReference type="Proteomes" id="UP000706039">
    <property type="component" value="Unassembled WGS sequence"/>
</dbReference>
<proteinExistence type="predicted"/>
<dbReference type="InterPro" id="IPR012347">
    <property type="entry name" value="Ferritin-like"/>
</dbReference>
<organism evidence="4 5">
    <name type="scientific">Sphingomonas colocasiae</name>
    <dbReference type="NCBI Taxonomy" id="1848973"/>
    <lineage>
        <taxon>Bacteria</taxon>
        <taxon>Pseudomonadati</taxon>
        <taxon>Pseudomonadota</taxon>
        <taxon>Alphaproteobacteria</taxon>
        <taxon>Sphingomonadales</taxon>
        <taxon>Sphingomonadaceae</taxon>
        <taxon>Sphingomonas</taxon>
    </lineage>
</organism>
<keyword evidence="5" id="KW-1185">Reference proteome</keyword>